<keyword evidence="5" id="KW-1185">Reference proteome</keyword>
<feature type="domain" description="Metallo-beta-lactamase" evidence="1">
    <location>
        <begin position="36"/>
        <end position="222"/>
    </location>
</feature>
<keyword evidence="3" id="KW-0378">Hydrolase</keyword>
<dbReference type="Proteomes" id="UP000198669">
    <property type="component" value="Unassembled WGS sequence"/>
</dbReference>
<dbReference type="EMBL" id="RJJG01000001">
    <property type="protein sequence ID" value="RNI10650.1"/>
    <property type="molecule type" value="Genomic_DNA"/>
</dbReference>
<name>A0A1L3Q0U7_9EURY</name>
<protein>
    <submittedName>
        <fullName evidence="2">ATP-binding protein</fullName>
    </submittedName>
    <submittedName>
        <fullName evidence="3">MBL fold metallo-hydrolase</fullName>
    </submittedName>
    <submittedName>
        <fullName evidence="4">Phosphoribosyl 1,2-cyclic phosphate phosphodiesterase</fullName>
    </submittedName>
</protein>
<evidence type="ECO:0000313" key="7">
    <source>
        <dbReference type="Proteomes" id="UP000267921"/>
    </source>
</evidence>
<reference evidence="4 6" key="2">
    <citation type="submission" date="2016-10" db="EMBL/GenBank/DDBJ databases">
        <authorList>
            <person name="de Groot N.N."/>
        </authorList>
    </citation>
    <scope>NUCLEOTIDE SEQUENCE [LARGE SCALE GENOMIC DNA]</scope>
    <source>
        <strain evidence="4 6">Z-7982</strain>
    </source>
</reference>
<reference evidence="2 5" key="1">
    <citation type="submission" date="2016-10" db="EMBL/GenBank/DDBJ databases">
        <title>Methanohalophilus halophilus.</title>
        <authorList>
            <person name="L'haridon S."/>
        </authorList>
    </citation>
    <scope>NUCLEOTIDE SEQUENCE [LARGE SCALE GENOMIC DNA]</scope>
    <source>
        <strain evidence="2 5">Z-7982</strain>
    </source>
</reference>
<dbReference type="Proteomes" id="UP000267921">
    <property type="component" value="Unassembled WGS sequence"/>
</dbReference>
<dbReference type="GeneID" id="30582600"/>
<dbReference type="OrthoDB" id="53037at2157"/>
<proteinExistence type="predicted"/>
<sequence>MKVTLLGTGDAPGTPVIGCNCPTCQDGQKGGKSNRLRCSILVEAEKGTILLDTGPDLRQQLLEHNIKHVDGVIWTHGHYDHFTGFGEFHRVQRKVDVYGLAETLDYILEYLAFLKPRRNNVKINETFEIIGLRITLFEVKHRPVSNPVGILIEEDGKKVVFTGDCEKEIPQKSLEMIDSPDLLIADAIVPDSDVLHIKKHMDAKDAMELAQKIKAKEVVFTHISHFFKPHSIAAQKFPMGYDGMQFVI</sequence>
<evidence type="ECO:0000259" key="1">
    <source>
        <dbReference type="SMART" id="SM00849"/>
    </source>
</evidence>
<dbReference type="SUPFAM" id="SSF56281">
    <property type="entry name" value="Metallo-hydrolase/oxidoreductase"/>
    <property type="match status" value="1"/>
</dbReference>
<dbReference type="SMART" id="SM00849">
    <property type="entry name" value="Lactamase_B"/>
    <property type="match status" value="1"/>
</dbReference>
<keyword evidence="2" id="KW-0067">ATP-binding</keyword>
<dbReference type="CDD" id="cd16279">
    <property type="entry name" value="metallo-hydrolase-like_MBL-fold"/>
    <property type="match status" value="1"/>
</dbReference>
<dbReference type="AlphaFoldDB" id="A0A1L3Q0U7"/>
<evidence type="ECO:0000313" key="3">
    <source>
        <dbReference type="EMBL" id="RNI10650.1"/>
    </source>
</evidence>
<dbReference type="STRING" id="2177.BHR79_02540"/>
<evidence type="ECO:0000313" key="4">
    <source>
        <dbReference type="EMBL" id="SDW09816.1"/>
    </source>
</evidence>
<dbReference type="Gene3D" id="3.60.15.10">
    <property type="entry name" value="Ribonuclease Z/Hydroxyacylglutathione hydrolase-like"/>
    <property type="match status" value="1"/>
</dbReference>
<dbReference type="RefSeq" id="WP_072560876.1">
    <property type="nucleotide sequence ID" value="NZ_CP017921.1"/>
</dbReference>
<gene>
    <name evidence="2" type="ORF">BHR79_02540</name>
    <name evidence="3" type="ORF">EFE40_00245</name>
    <name evidence="4" type="ORF">SAMN04515625_0335</name>
</gene>
<dbReference type="PANTHER" id="PTHR42663">
    <property type="entry name" value="HYDROLASE C777.06C-RELATED-RELATED"/>
    <property type="match status" value="1"/>
</dbReference>
<dbReference type="Proteomes" id="UP000186879">
    <property type="component" value="Chromosome"/>
</dbReference>
<evidence type="ECO:0000313" key="2">
    <source>
        <dbReference type="EMBL" id="APH38475.1"/>
    </source>
</evidence>
<dbReference type="InterPro" id="IPR036866">
    <property type="entry name" value="RibonucZ/Hydroxyglut_hydro"/>
</dbReference>
<keyword evidence="2" id="KW-0547">Nucleotide-binding</keyword>
<dbReference type="EMBL" id="FNMU01000001">
    <property type="protein sequence ID" value="SDW09816.1"/>
    <property type="molecule type" value="Genomic_DNA"/>
</dbReference>
<reference evidence="3 7" key="3">
    <citation type="submission" date="2018-10" db="EMBL/GenBank/DDBJ databases">
        <title>Cultivation of a novel Methanohalophilus strain from Kebrit Deep of the Red Sea and a genomic comparison of members of the genus Methanohalophilus.</title>
        <authorList>
            <person name="Guan Y."/>
            <person name="Ngugi D.K."/>
            <person name="Stingl U."/>
        </authorList>
    </citation>
    <scope>NUCLEOTIDE SEQUENCE [LARGE SCALE GENOMIC DNA]</scope>
    <source>
        <strain evidence="3 7">DSM 3094</strain>
    </source>
</reference>
<evidence type="ECO:0000313" key="5">
    <source>
        <dbReference type="Proteomes" id="UP000186879"/>
    </source>
</evidence>
<dbReference type="InterPro" id="IPR001279">
    <property type="entry name" value="Metallo-B-lactamas"/>
</dbReference>
<dbReference type="Pfam" id="PF12706">
    <property type="entry name" value="Lactamase_B_2"/>
    <property type="match status" value="1"/>
</dbReference>
<dbReference type="PANTHER" id="PTHR42663:SF12">
    <property type="entry name" value="ATP-BINDING PROTEIN PHNP"/>
    <property type="match status" value="1"/>
</dbReference>
<accession>A0A1L3Q0U7</accession>
<dbReference type="GO" id="GO:0005524">
    <property type="term" value="F:ATP binding"/>
    <property type="evidence" value="ECO:0007669"/>
    <property type="project" value="UniProtKB-KW"/>
</dbReference>
<dbReference type="GO" id="GO:0016787">
    <property type="term" value="F:hydrolase activity"/>
    <property type="evidence" value="ECO:0007669"/>
    <property type="project" value="UniProtKB-KW"/>
</dbReference>
<dbReference type="KEGG" id="mhaz:BHR79_02540"/>
<organism evidence="2 5">
    <name type="scientific">Methanohalophilus halophilus</name>
    <dbReference type="NCBI Taxonomy" id="2177"/>
    <lineage>
        <taxon>Archaea</taxon>
        <taxon>Methanobacteriati</taxon>
        <taxon>Methanobacteriota</taxon>
        <taxon>Stenosarchaea group</taxon>
        <taxon>Methanomicrobia</taxon>
        <taxon>Methanosarcinales</taxon>
        <taxon>Methanosarcinaceae</taxon>
        <taxon>Methanohalophilus</taxon>
    </lineage>
</organism>
<dbReference type="EMBL" id="CP017921">
    <property type="protein sequence ID" value="APH38475.1"/>
    <property type="molecule type" value="Genomic_DNA"/>
</dbReference>
<evidence type="ECO:0000313" key="6">
    <source>
        <dbReference type="Proteomes" id="UP000198669"/>
    </source>
</evidence>